<feature type="domain" description="Rhodopsin" evidence="7">
    <location>
        <begin position="34"/>
        <end position="278"/>
    </location>
</feature>
<dbReference type="PANTHER" id="PTHR33048:SF47">
    <property type="entry name" value="INTEGRAL MEMBRANE PROTEIN-RELATED"/>
    <property type="match status" value="1"/>
</dbReference>
<dbReference type="AlphaFoldDB" id="A0A2I2FWA9"/>
<dbReference type="Pfam" id="PF20684">
    <property type="entry name" value="Fung_rhodopsin"/>
    <property type="match status" value="1"/>
</dbReference>
<evidence type="ECO:0000256" key="1">
    <source>
        <dbReference type="ARBA" id="ARBA00004141"/>
    </source>
</evidence>
<evidence type="ECO:0000313" key="9">
    <source>
        <dbReference type="Proteomes" id="UP000234275"/>
    </source>
</evidence>
<keyword evidence="3 6" id="KW-1133">Transmembrane helix</keyword>
<proteinExistence type="inferred from homology"/>
<feature type="transmembrane region" description="Helical" evidence="6">
    <location>
        <begin position="12"/>
        <end position="34"/>
    </location>
</feature>
<keyword evidence="4 6" id="KW-0472">Membrane</keyword>
<evidence type="ECO:0000256" key="6">
    <source>
        <dbReference type="SAM" id="Phobius"/>
    </source>
</evidence>
<dbReference type="GeneID" id="36554777"/>
<dbReference type="STRING" id="1392250.A0A2I2FWA9"/>
<comment type="similarity">
    <text evidence="5">Belongs to the SAT4 family.</text>
</comment>
<evidence type="ECO:0000256" key="3">
    <source>
        <dbReference type="ARBA" id="ARBA00022989"/>
    </source>
</evidence>
<feature type="transmembrane region" description="Helical" evidence="6">
    <location>
        <begin position="251"/>
        <end position="273"/>
    </location>
</feature>
<feature type="transmembrane region" description="Helical" evidence="6">
    <location>
        <begin position="185"/>
        <end position="208"/>
    </location>
</feature>
<evidence type="ECO:0000256" key="4">
    <source>
        <dbReference type="ARBA" id="ARBA00023136"/>
    </source>
</evidence>
<dbReference type="VEuPathDB" id="FungiDB:P170DRAFT_415749"/>
<keyword evidence="2 6" id="KW-0812">Transmembrane</keyword>
<dbReference type="PANTHER" id="PTHR33048">
    <property type="entry name" value="PTH11-LIKE INTEGRAL MEMBRANE PROTEIN (AFU_ORTHOLOGUE AFUA_5G11245)"/>
    <property type="match status" value="1"/>
</dbReference>
<dbReference type="EMBL" id="MSFO01000008">
    <property type="protein sequence ID" value="PLB44904.1"/>
    <property type="molecule type" value="Genomic_DNA"/>
</dbReference>
<evidence type="ECO:0000256" key="5">
    <source>
        <dbReference type="ARBA" id="ARBA00038359"/>
    </source>
</evidence>
<comment type="caution">
    <text evidence="8">The sequence shown here is derived from an EMBL/GenBank/DDBJ whole genome shotgun (WGS) entry which is preliminary data.</text>
</comment>
<evidence type="ECO:0000256" key="2">
    <source>
        <dbReference type="ARBA" id="ARBA00022692"/>
    </source>
</evidence>
<feature type="transmembrane region" description="Helical" evidence="6">
    <location>
        <begin position="46"/>
        <end position="67"/>
    </location>
</feature>
<dbReference type="Proteomes" id="UP000234275">
    <property type="component" value="Unassembled WGS sequence"/>
</dbReference>
<accession>A0A2I2FWA9</accession>
<feature type="transmembrane region" description="Helical" evidence="6">
    <location>
        <begin position="136"/>
        <end position="156"/>
    </location>
</feature>
<dbReference type="RefSeq" id="XP_024700206.1">
    <property type="nucleotide sequence ID" value="XM_024847078.1"/>
</dbReference>
<feature type="transmembrane region" description="Helical" evidence="6">
    <location>
        <begin position="220"/>
        <end position="239"/>
    </location>
</feature>
<protein>
    <recommendedName>
        <fullName evidence="7">Rhodopsin domain-containing protein</fullName>
    </recommendedName>
</protein>
<dbReference type="OrthoDB" id="444631at2759"/>
<organism evidence="8 9">
    <name type="scientific">Aspergillus steynii IBT 23096</name>
    <dbReference type="NCBI Taxonomy" id="1392250"/>
    <lineage>
        <taxon>Eukaryota</taxon>
        <taxon>Fungi</taxon>
        <taxon>Dikarya</taxon>
        <taxon>Ascomycota</taxon>
        <taxon>Pezizomycotina</taxon>
        <taxon>Eurotiomycetes</taxon>
        <taxon>Eurotiomycetidae</taxon>
        <taxon>Eurotiales</taxon>
        <taxon>Aspergillaceae</taxon>
        <taxon>Aspergillus</taxon>
        <taxon>Aspergillus subgen. Circumdati</taxon>
    </lineage>
</organism>
<name>A0A2I2FWA9_9EURO</name>
<evidence type="ECO:0000259" key="7">
    <source>
        <dbReference type="Pfam" id="PF20684"/>
    </source>
</evidence>
<dbReference type="InterPro" id="IPR049326">
    <property type="entry name" value="Rhodopsin_dom_fungi"/>
</dbReference>
<keyword evidence="9" id="KW-1185">Reference proteome</keyword>
<reference evidence="8 9" key="1">
    <citation type="submission" date="2016-12" db="EMBL/GenBank/DDBJ databases">
        <title>The genomes of Aspergillus section Nigri reveals drivers in fungal speciation.</title>
        <authorList>
            <consortium name="DOE Joint Genome Institute"/>
            <person name="Vesth T.C."/>
            <person name="Nybo J."/>
            <person name="Theobald S."/>
            <person name="Brandl J."/>
            <person name="Frisvad J.C."/>
            <person name="Nielsen K.F."/>
            <person name="Lyhne E.K."/>
            <person name="Kogle M.E."/>
            <person name="Kuo A."/>
            <person name="Riley R."/>
            <person name="Clum A."/>
            <person name="Nolan M."/>
            <person name="Lipzen A."/>
            <person name="Salamov A."/>
            <person name="Henrissat B."/>
            <person name="Wiebenga A."/>
            <person name="De Vries R.P."/>
            <person name="Grigoriev I.V."/>
            <person name="Mortensen U.H."/>
            <person name="Andersen M.R."/>
            <person name="Baker S.E."/>
        </authorList>
    </citation>
    <scope>NUCLEOTIDE SEQUENCE [LARGE SCALE GENOMIC DNA]</scope>
    <source>
        <strain evidence="8 9">IBT 23096</strain>
    </source>
</reference>
<feature type="transmembrane region" description="Helical" evidence="6">
    <location>
        <begin position="103"/>
        <end position="124"/>
    </location>
</feature>
<evidence type="ECO:0000313" key="8">
    <source>
        <dbReference type="EMBL" id="PLB44904.1"/>
    </source>
</evidence>
<dbReference type="InterPro" id="IPR052337">
    <property type="entry name" value="SAT4-like"/>
</dbReference>
<dbReference type="GO" id="GO:0016020">
    <property type="term" value="C:membrane"/>
    <property type="evidence" value="ECO:0007669"/>
    <property type="project" value="UniProtKB-SubCell"/>
</dbReference>
<sequence length="327" mass="37371">MQDFMINTTAKVNGPTFMVVVWGATLLSCIFLTARIYARISTFRRLWADDVLAVLAWLSLLAQAIIWQTQIESLYIQHQLITKEYLPTPEIMEDLRPVLRAQLAGLFFFMLSLWLLKASFLIFFRRLGCYLYPWNTWYWCVVILVAGSCAGCLGDIDYKCLMKDPAWAYENCTASSAVRVQFRSFFINGILDIFSDVLITTLPIALLWNVRMPLSRKLKLMGLFSLIVVVAIFAVIRIAAVAEPRHYFDAIWLWMWSLIECATSIVIAALASLRQLYVKQDIVQSSAPSSDGDSSAKDSNIWFFIPRRKSSQQKMAVSRLYPVDVQP</sequence>
<comment type="subcellular location">
    <subcellularLocation>
        <location evidence="1">Membrane</location>
        <topology evidence="1">Multi-pass membrane protein</topology>
    </subcellularLocation>
</comment>
<gene>
    <name evidence="8" type="ORF">P170DRAFT_415749</name>
</gene>